<comment type="caution">
    <text evidence="3">The sequence shown here is derived from an EMBL/GenBank/DDBJ whole genome shotgun (WGS) entry which is preliminary data.</text>
</comment>
<gene>
    <name evidence="3" type="ORF">IRJ16_18600</name>
</gene>
<dbReference type="InterPro" id="IPR003337">
    <property type="entry name" value="Trehalose_PPase"/>
</dbReference>
<dbReference type="InterPro" id="IPR001830">
    <property type="entry name" value="Glyco_trans_20"/>
</dbReference>
<dbReference type="SUPFAM" id="SSF53756">
    <property type="entry name" value="UDP-Glycosyltransferase/glycogen phosphorylase"/>
    <property type="match status" value="1"/>
</dbReference>
<dbReference type="InterPro" id="IPR023214">
    <property type="entry name" value="HAD_sf"/>
</dbReference>
<name>A0A929L4K4_9SPHI</name>
<dbReference type="EMBL" id="JADFFL010000008">
    <property type="protein sequence ID" value="MBE9663900.1"/>
    <property type="molecule type" value="Genomic_DNA"/>
</dbReference>
<comment type="similarity">
    <text evidence="1">In the C-terminal section; belongs to the trehalose phosphatase family.</text>
</comment>
<dbReference type="AlphaFoldDB" id="A0A929L4K4"/>
<dbReference type="GO" id="GO:0003825">
    <property type="term" value="F:alpha,alpha-trehalose-phosphate synthase (UDP-forming) activity"/>
    <property type="evidence" value="ECO:0007669"/>
    <property type="project" value="TreeGrafter"/>
</dbReference>
<dbReference type="NCBIfam" id="NF011071">
    <property type="entry name" value="PRK14501.1"/>
    <property type="match status" value="1"/>
</dbReference>
<dbReference type="GO" id="GO:0005992">
    <property type="term" value="P:trehalose biosynthetic process"/>
    <property type="evidence" value="ECO:0007669"/>
    <property type="project" value="InterPro"/>
</dbReference>
<evidence type="ECO:0000256" key="2">
    <source>
        <dbReference type="ARBA" id="ARBA00008799"/>
    </source>
</evidence>
<accession>A0A929L4K4</accession>
<dbReference type="InterPro" id="IPR006379">
    <property type="entry name" value="HAD-SF_hydro_IIB"/>
</dbReference>
<dbReference type="InterPro" id="IPR036412">
    <property type="entry name" value="HAD-like_sf"/>
</dbReference>
<dbReference type="NCBIfam" id="TIGR01484">
    <property type="entry name" value="HAD-SF-IIB"/>
    <property type="match status" value="1"/>
</dbReference>
<organism evidence="3 4">
    <name type="scientific">Mucilaginibacter myungsuensis</name>
    <dbReference type="NCBI Taxonomy" id="649104"/>
    <lineage>
        <taxon>Bacteria</taxon>
        <taxon>Pseudomonadati</taxon>
        <taxon>Bacteroidota</taxon>
        <taxon>Sphingobacteriia</taxon>
        <taxon>Sphingobacteriales</taxon>
        <taxon>Sphingobacteriaceae</taxon>
        <taxon>Mucilaginibacter</taxon>
    </lineage>
</organism>
<reference evidence="3" key="1">
    <citation type="submission" date="2020-10" db="EMBL/GenBank/DDBJ databases">
        <title>Mucilaginibacter mali sp. nov., isolated from rhizosphere soil of apple orchard.</title>
        <authorList>
            <person name="Lee J.-S."/>
            <person name="Kim H.S."/>
            <person name="Kim J.-S."/>
        </authorList>
    </citation>
    <scope>NUCLEOTIDE SEQUENCE</scope>
    <source>
        <strain evidence="3">KCTC 22746</strain>
    </source>
</reference>
<dbReference type="PANTHER" id="PTHR10788:SF106">
    <property type="entry name" value="BCDNA.GH08860"/>
    <property type="match status" value="1"/>
</dbReference>
<dbReference type="GO" id="GO:0004805">
    <property type="term" value="F:trehalose-phosphatase activity"/>
    <property type="evidence" value="ECO:0007669"/>
    <property type="project" value="TreeGrafter"/>
</dbReference>
<evidence type="ECO:0000313" key="4">
    <source>
        <dbReference type="Proteomes" id="UP000622475"/>
    </source>
</evidence>
<dbReference type="CDD" id="cd01627">
    <property type="entry name" value="HAD_TPP"/>
    <property type="match status" value="1"/>
</dbReference>
<dbReference type="Proteomes" id="UP000622475">
    <property type="component" value="Unassembled WGS sequence"/>
</dbReference>
<dbReference type="Gene3D" id="3.40.50.2000">
    <property type="entry name" value="Glycogen Phosphorylase B"/>
    <property type="match status" value="2"/>
</dbReference>
<dbReference type="Pfam" id="PF00982">
    <property type="entry name" value="Glyco_transf_20"/>
    <property type="match status" value="1"/>
</dbReference>
<proteinExistence type="inferred from homology"/>
<dbReference type="RefSeq" id="WP_194113149.1">
    <property type="nucleotide sequence ID" value="NZ_JADFFL010000008.1"/>
</dbReference>
<dbReference type="Gene3D" id="3.40.50.1000">
    <property type="entry name" value="HAD superfamily/HAD-like"/>
    <property type="match status" value="1"/>
</dbReference>
<comment type="similarity">
    <text evidence="2">Belongs to the glycosyltransferase 20 family.</text>
</comment>
<protein>
    <submittedName>
        <fullName evidence="3">Bifunctional alpha,alpha-trehalose-phosphate synthase (UDP-forming)/trehalose-phosphatase</fullName>
    </submittedName>
</protein>
<dbReference type="CDD" id="cd03788">
    <property type="entry name" value="GT20_TPS"/>
    <property type="match status" value="1"/>
</dbReference>
<keyword evidence="4" id="KW-1185">Reference proteome</keyword>
<evidence type="ECO:0000256" key="1">
    <source>
        <dbReference type="ARBA" id="ARBA00006330"/>
    </source>
</evidence>
<dbReference type="PANTHER" id="PTHR10788">
    <property type="entry name" value="TREHALOSE-6-PHOSPHATE SYNTHASE"/>
    <property type="match status" value="1"/>
</dbReference>
<dbReference type="Gene3D" id="3.30.70.1020">
    <property type="entry name" value="Trehalose-6-phosphate phosphatase related protein, domain 2"/>
    <property type="match status" value="1"/>
</dbReference>
<sequence>MSNRLFIISNRLPVSIEETENNGYDIKKSSGGLVSAISSYLKSGGKEAFSEQIWAGFPDCSPEVWQKAHAEANAQSEYDYLPVFINKDDYNLYYNGFSNSLLWPLFHYFPSFAEYNDEDFETYMRVNRSFADAVIPQIRKDDMVWIHDYHVLPLAGMLREKFPDLSIGLFLHIPFPSYELFRTIPKQWQQALLSGMAGADLVGFHTMDYASHFLDCVEQVLKVEHEGQSFLYNGRRVKADAFPISIDVDLFHKAAESPEVRRHKNNYLELKGDKKLIFSVDRLDYTKGVDNRLKGYHKFLLDNPDYIGKVVFVLVIVPSRDEITKYAEQKKAIDEYIGNMNSSLGDIAWQPVLYHYNKIPFDEMVALYGSCDLALITPLRDGMNLVAKEFVATRTDKKGVLILSELAGAARELTDALLINPNDITEIAEAIKTGLEMPVEAQARRMEAMQACVAGYDVNSWATDLTKSLTAVKKNQSGTEVTFMDAFTRSRILENYAATSKRLLLLDYDGTLAPFAKEPVMARPDIELLSILEDIATDPENEVYLVSGRDSKTLDLWLGHLPLGLIAEHGATIKLPDGDWISTAKLDLDSWRAKIERVMNTYTLKAPGSFMEQKKFSLAWHYRNTDSFEGTSRAKELYEELIKLTPLMGLEVLNGNKVIEVREKGINKGIAVSNLVRHKKYDFILCAGDDRTDEDMFTALAKVPGAYTIKIGMEISAAKYNLQTPYMMRSFLQSVIDHPKKTIRLN</sequence>
<dbReference type="GO" id="GO:0005829">
    <property type="term" value="C:cytosol"/>
    <property type="evidence" value="ECO:0007669"/>
    <property type="project" value="TreeGrafter"/>
</dbReference>
<dbReference type="Pfam" id="PF02358">
    <property type="entry name" value="Trehalose_PPase"/>
    <property type="match status" value="1"/>
</dbReference>
<dbReference type="NCBIfam" id="TIGR00685">
    <property type="entry name" value="T6PP"/>
    <property type="match status" value="1"/>
</dbReference>
<dbReference type="SUPFAM" id="SSF56784">
    <property type="entry name" value="HAD-like"/>
    <property type="match status" value="1"/>
</dbReference>
<evidence type="ECO:0000313" key="3">
    <source>
        <dbReference type="EMBL" id="MBE9663900.1"/>
    </source>
</evidence>